<dbReference type="GO" id="GO:0003964">
    <property type="term" value="F:RNA-directed DNA polymerase activity"/>
    <property type="evidence" value="ECO:0007669"/>
    <property type="project" value="UniProtKB-KW"/>
</dbReference>
<reference evidence="2" key="2">
    <citation type="submission" date="2022-01" db="EMBL/GenBank/DDBJ databases">
        <authorList>
            <person name="Yamashiro T."/>
            <person name="Shiraishi A."/>
            <person name="Satake H."/>
            <person name="Nakayama K."/>
        </authorList>
    </citation>
    <scope>NUCLEOTIDE SEQUENCE</scope>
</reference>
<evidence type="ECO:0000313" key="2">
    <source>
        <dbReference type="EMBL" id="GJS54236.1"/>
    </source>
</evidence>
<proteinExistence type="predicted"/>
<keyword evidence="2" id="KW-0695">RNA-directed DNA polymerase</keyword>
<keyword evidence="2" id="KW-0808">Transferase</keyword>
<comment type="caution">
    <text evidence="2">The sequence shown here is derived from an EMBL/GenBank/DDBJ whole genome shotgun (WGS) entry which is preliminary data.</text>
</comment>
<keyword evidence="3" id="KW-1185">Reference proteome</keyword>
<feature type="domain" description="DUF4283" evidence="1">
    <location>
        <begin position="63"/>
        <end position="126"/>
    </location>
</feature>
<evidence type="ECO:0000259" key="1">
    <source>
        <dbReference type="Pfam" id="PF14111"/>
    </source>
</evidence>
<gene>
    <name evidence="2" type="ORF">Tco_0627598</name>
</gene>
<sequence length="344" mass="38374">MERGFLTSKWSGGRGVKEKSGGSIGVLLRVDVVVPVESIRAISERFANKAYGFFLVKRVAYPVVANYVRNTWGKYDLVKSMLNSLTGILSFQFSSMEGLDAILETGSWFLRNNPLILKKWNSDVNLLKEDVGNVPVKLHGVLSSYARALIEVRADVELKGNIVVAMTKLVGEGFYTCNVRVEYEWKPPRCMCCKVFGHVQDECPKNKVSDVVKNMKKPSQTPRGVLVGPKVGFQPTKQVYRQVSKKTMSALVVIRRNMWSLQKRTSNLSNKKANSNGFSFWNAESSSTSTTHIVEKIDKMERLIIHGTAILVDDEGILLKIVNSSGDHDSDDEVSAVDNDMANF</sequence>
<dbReference type="PANTHER" id="PTHR31286">
    <property type="entry name" value="GLYCINE-RICH CELL WALL STRUCTURAL PROTEIN 1.8-LIKE"/>
    <property type="match status" value="1"/>
</dbReference>
<protein>
    <submittedName>
        <fullName evidence="2">RNA-directed DNA polymerase</fullName>
    </submittedName>
</protein>
<accession>A0ABQ4WMX1</accession>
<dbReference type="Pfam" id="PF14111">
    <property type="entry name" value="DUF4283"/>
    <property type="match status" value="1"/>
</dbReference>
<name>A0ABQ4WMX1_9ASTR</name>
<dbReference type="InterPro" id="IPR025558">
    <property type="entry name" value="DUF4283"/>
</dbReference>
<evidence type="ECO:0000313" key="3">
    <source>
        <dbReference type="Proteomes" id="UP001151760"/>
    </source>
</evidence>
<dbReference type="PANTHER" id="PTHR31286:SF99">
    <property type="entry name" value="DUF4283 DOMAIN-CONTAINING PROTEIN"/>
    <property type="match status" value="1"/>
</dbReference>
<keyword evidence="2" id="KW-0548">Nucleotidyltransferase</keyword>
<dbReference type="InterPro" id="IPR040256">
    <property type="entry name" value="At4g02000-like"/>
</dbReference>
<organism evidence="2 3">
    <name type="scientific">Tanacetum coccineum</name>
    <dbReference type="NCBI Taxonomy" id="301880"/>
    <lineage>
        <taxon>Eukaryota</taxon>
        <taxon>Viridiplantae</taxon>
        <taxon>Streptophyta</taxon>
        <taxon>Embryophyta</taxon>
        <taxon>Tracheophyta</taxon>
        <taxon>Spermatophyta</taxon>
        <taxon>Magnoliopsida</taxon>
        <taxon>eudicotyledons</taxon>
        <taxon>Gunneridae</taxon>
        <taxon>Pentapetalae</taxon>
        <taxon>asterids</taxon>
        <taxon>campanulids</taxon>
        <taxon>Asterales</taxon>
        <taxon>Asteraceae</taxon>
        <taxon>Asteroideae</taxon>
        <taxon>Anthemideae</taxon>
        <taxon>Anthemidinae</taxon>
        <taxon>Tanacetum</taxon>
    </lineage>
</organism>
<reference evidence="2" key="1">
    <citation type="journal article" date="2022" name="Int. J. Mol. Sci.">
        <title>Draft Genome of Tanacetum Coccineum: Genomic Comparison of Closely Related Tanacetum-Family Plants.</title>
        <authorList>
            <person name="Yamashiro T."/>
            <person name="Shiraishi A."/>
            <person name="Nakayama K."/>
            <person name="Satake H."/>
        </authorList>
    </citation>
    <scope>NUCLEOTIDE SEQUENCE</scope>
</reference>
<dbReference type="InterPro" id="IPR036875">
    <property type="entry name" value="Znf_CCHC_sf"/>
</dbReference>
<dbReference type="SUPFAM" id="SSF57756">
    <property type="entry name" value="Retrovirus zinc finger-like domains"/>
    <property type="match status" value="1"/>
</dbReference>
<dbReference type="Proteomes" id="UP001151760">
    <property type="component" value="Unassembled WGS sequence"/>
</dbReference>
<dbReference type="EMBL" id="BQNB010008783">
    <property type="protein sequence ID" value="GJS54236.1"/>
    <property type="molecule type" value="Genomic_DNA"/>
</dbReference>